<feature type="signal peptide" evidence="1">
    <location>
        <begin position="1"/>
        <end position="20"/>
    </location>
</feature>
<accession>A0A8T0D959</accession>
<gene>
    <name evidence="2" type="ORF">P879_12066</name>
</gene>
<comment type="caution">
    <text evidence="2">The sequence shown here is derived from an EMBL/GenBank/DDBJ whole genome shotgun (WGS) entry which is preliminary data.</text>
</comment>
<keyword evidence="3" id="KW-1185">Reference proteome</keyword>
<evidence type="ECO:0000313" key="2">
    <source>
        <dbReference type="EMBL" id="KAF8563308.1"/>
    </source>
</evidence>
<evidence type="ECO:0000256" key="1">
    <source>
        <dbReference type="SAM" id="SignalP"/>
    </source>
</evidence>
<keyword evidence="1" id="KW-0732">Signal</keyword>
<dbReference type="EMBL" id="JTDF01012529">
    <property type="protein sequence ID" value="KAF8563308.1"/>
    <property type="molecule type" value="Genomic_DNA"/>
</dbReference>
<dbReference type="AlphaFoldDB" id="A0A8T0D959"/>
<protein>
    <submittedName>
        <fullName evidence="2">Uncharacterized protein</fullName>
    </submittedName>
</protein>
<evidence type="ECO:0000313" key="3">
    <source>
        <dbReference type="Proteomes" id="UP000699462"/>
    </source>
</evidence>
<dbReference type="Proteomes" id="UP000699462">
    <property type="component" value="Unassembled WGS sequence"/>
</dbReference>
<dbReference type="OrthoDB" id="10439077at2759"/>
<organism evidence="2 3">
    <name type="scientific">Paragonimus westermani</name>
    <dbReference type="NCBI Taxonomy" id="34504"/>
    <lineage>
        <taxon>Eukaryota</taxon>
        <taxon>Metazoa</taxon>
        <taxon>Spiralia</taxon>
        <taxon>Lophotrochozoa</taxon>
        <taxon>Platyhelminthes</taxon>
        <taxon>Trematoda</taxon>
        <taxon>Digenea</taxon>
        <taxon>Plagiorchiida</taxon>
        <taxon>Troglotremata</taxon>
        <taxon>Troglotrematidae</taxon>
        <taxon>Paragonimus</taxon>
    </lineage>
</organism>
<feature type="chain" id="PRO_5035798720" evidence="1">
    <location>
        <begin position="21"/>
        <end position="49"/>
    </location>
</feature>
<proteinExistence type="predicted"/>
<name>A0A8T0D959_9TREM</name>
<sequence>MLKFVFVLVLCTAVVCPLEATSHGVKSDALNRGQFNVNNQETMFFSIFS</sequence>
<reference evidence="2 3" key="1">
    <citation type="submission" date="2019-07" db="EMBL/GenBank/DDBJ databases">
        <title>Annotation for the trematode Paragonimus westermani.</title>
        <authorList>
            <person name="Choi Y.-J."/>
        </authorList>
    </citation>
    <scope>NUCLEOTIDE SEQUENCE [LARGE SCALE GENOMIC DNA]</scope>
    <source>
        <strain evidence="2">180907_Pwestermani</strain>
    </source>
</reference>